<evidence type="ECO:0000256" key="12">
    <source>
        <dbReference type="ARBA" id="ARBA00023054"/>
    </source>
</evidence>
<keyword evidence="9" id="KW-0547">Nucleotide-binding</keyword>
<feature type="region of interest" description="Disordered" evidence="14">
    <location>
        <begin position="949"/>
        <end position="973"/>
    </location>
</feature>
<comment type="caution">
    <text evidence="18">The sequence shown here is derived from an EMBL/GenBank/DDBJ whole genome shotgun (WGS) entry which is preliminary data.</text>
</comment>
<evidence type="ECO:0000256" key="9">
    <source>
        <dbReference type="ARBA" id="ARBA00022741"/>
    </source>
</evidence>
<dbReference type="SUPFAM" id="SSF52540">
    <property type="entry name" value="P-loop containing nucleoside triphosphate hydrolases"/>
    <property type="match status" value="1"/>
</dbReference>
<keyword evidence="6" id="KW-0433">Leucine-rich repeat</keyword>
<evidence type="ECO:0000256" key="7">
    <source>
        <dbReference type="ARBA" id="ARBA00022667"/>
    </source>
</evidence>
<proteinExistence type="inferred from homology"/>
<evidence type="ECO:0000313" key="19">
    <source>
        <dbReference type="Proteomes" id="UP000224567"/>
    </source>
</evidence>
<dbReference type="OrthoDB" id="1936908at2759"/>
<protein>
    <recommendedName>
        <fullName evidence="20">NB-ARC domain-containing protein</fullName>
    </recommendedName>
</protein>
<dbReference type="InterPro" id="IPR036388">
    <property type="entry name" value="WH-like_DNA-bd_sf"/>
</dbReference>
<dbReference type="PANTHER" id="PTHR23155:SF1152">
    <property type="entry name" value="AAA+ ATPASE DOMAIN-CONTAINING PROTEIN"/>
    <property type="match status" value="1"/>
</dbReference>
<evidence type="ECO:0000256" key="13">
    <source>
        <dbReference type="ARBA" id="ARBA00023136"/>
    </source>
</evidence>
<dbReference type="GO" id="GO:0043531">
    <property type="term" value="F:ADP binding"/>
    <property type="evidence" value="ECO:0007669"/>
    <property type="project" value="InterPro"/>
</dbReference>
<dbReference type="AlphaFoldDB" id="A0A2G2X3K6"/>
<dbReference type="Proteomes" id="UP000224567">
    <property type="component" value="Unassembled WGS sequence"/>
</dbReference>
<comment type="similarity">
    <text evidence="4">Belongs to the disease resistance NB-LRR family.</text>
</comment>
<evidence type="ECO:0000256" key="3">
    <source>
        <dbReference type="ARBA" id="ARBA00004496"/>
    </source>
</evidence>
<dbReference type="GO" id="GO:0005737">
    <property type="term" value="C:cytoplasm"/>
    <property type="evidence" value="ECO:0007669"/>
    <property type="project" value="UniProtKB-SubCell"/>
</dbReference>
<evidence type="ECO:0000259" key="15">
    <source>
        <dbReference type="Pfam" id="PF00931"/>
    </source>
</evidence>
<dbReference type="Gene3D" id="3.40.50.300">
    <property type="entry name" value="P-loop containing nucleotide triphosphate hydrolases"/>
    <property type="match status" value="1"/>
</dbReference>
<dbReference type="Gene3D" id="1.10.10.10">
    <property type="entry name" value="Winged helix-like DNA-binding domain superfamily/Winged helix DNA-binding domain"/>
    <property type="match status" value="1"/>
</dbReference>
<dbReference type="SUPFAM" id="SSF52058">
    <property type="entry name" value="L domain-like"/>
    <property type="match status" value="1"/>
</dbReference>
<evidence type="ECO:0000256" key="6">
    <source>
        <dbReference type="ARBA" id="ARBA00022614"/>
    </source>
</evidence>
<organism evidence="18 19">
    <name type="scientific">Capsicum baccatum</name>
    <name type="common">Peruvian pepper</name>
    <dbReference type="NCBI Taxonomy" id="33114"/>
    <lineage>
        <taxon>Eukaryota</taxon>
        <taxon>Viridiplantae</taxon>
        <taxon>Streptophyta</taxon>
        <taxon>Embryophyta</taxon>
        <taxon>Tracheophyta</taxon>
        <taxon>Spermatophyta</taxon>
        <taxon>Magnoliopsida</taxon>
        <taxon>eudicotyledons</taxon>
        <taxon>Gunneridae</taxon>
        <taxon>Pentapetalae</taxon>
        <taxon>asterids</taxon>
        <taxon>lamiids</taxon>
        <taxon>Solanales</taxon>
        <taxon>Solanaceae</taxon>
        <taxon>Solanoideae</taxon>
        <taxon>Capsiceae</taxon>
        <taxon>Capsicum</taxon>
    </lineage>
</organism>
<dbReference type="InterPro" id="IPR002182">
    <property type="entry name" value="NB-ARC"/>
</dbReference>
<accession>A0A2G2X3K6</accession>
<dbReference type="InterPro" id="IPR044974">
    <property type="entry name" value="Disease_R_plants"/>
</dbReference>
<keyword evidence="8" id="KW-0677">Repeat</keyword>
<evidence type="ECO:0000256" key="2">
    <source>
        <dbReference type="ARBA" id="ARBA00004170"/>
    </source>
</evidence>
<dbReference type="GO" id="GO:0016020">
    <property type="term" value="C:membrane"/>
    <property type="evidence" value="ECO:0007669"/>
    <property type="project" value="UniProtKB-SubCell"/>
</dbReference>
<sequence length="973" mass="111294">MVGHDDQRKRLVEDLTRSYSGEPKVIPIVGMSGIGKTTLANEVYNDVCIRSHFDVCAWATVSQQQNVKEIFLSLLRSTKVDKVFTGSETELADMLQKSLKGKRYLIVLDDMWKTEAWDAVRLCFPCENKRSGILLMTCNTEVARDAGTKNLSLQMDLMGLDESWSLFKSVAFSSEALPYEFETVGKQIADECHGLPLTIAVVAGLLKSKRAIEDWRSVAKDVKLLVTNDPDERCSRVLGLSYNHLTSNLKAGLLHFGIFPEDSEIPVKNLMRSWMDEGFLKLENDLEGEAEKCLQELVDRCLVLVCKKSLDGTKIRSCKVHDLIYVLCVTELQREIIYIMNDIVLGVSKRGNLSMQKMQPFKLVTDDEINYCPYGLYRALLTPVHRQLRDHDNNNLSKRTRSIFSFHLSFLSRVLKSELIHFKLLKVLELRHREIYNFPLQILSLIWLRYLSLQCRENLDIPPEICRLWNLQTFIVQEILFARLPSGSVNKIRHLDFSNLQTIAYLSARCCTKEVILGIQHVKKLGIVQDENDYGCFRDTGLFNNVHQLETLSLLYSHNRLIPASEKAFPATLKKLKRTFLSWSCLDIIVELTNLEVLKLMADACHGEEWYPNYWKATYDNFPVLESLGLRHSGCLKEIPIEFAEINSLQLIELTGCLPELGESAARIQQEQEDLGNNPVDVRISYPYSNTPTLVAHLGWGFPVESMADSIQPVEYHTCRGIPSNSEVLRHSLGVQLLSRHSRICRLDLTVLVANQAQRSEDVGSASVMSEATRLGHLMKMNPPKFTGTKVEEDPQEFVDDMEKIFKVMHVDEIEGVELATYQLKDVANQWYADWEDAKSESAEPAVWGEFVEAFLDRLFPMELREAKAEEFMNLKQGSMSVQEYTLKFNQLARYAPELTSNLRARMRKFVSGLADNLVHECQGTVLNRELDFARLTVHMQQVEEKKRKIVESREEDRQAKRVKSVDQCQSQP</sequence>
<reference evidence="18 19" key="1">
    <citation type="journal article" date="2017" name="Genome Biol.">
        <title>New reference genome sequences of hot pepper reveal the massive evolution of plant disease-resistance genes by retroduplication.</title>
        <authorList>
            <person name="Kim S."/>
            <person name="Park J."/>
            <person name="Yeom S.I."/>
            <person name="Kim Y.M."/>
            <person name="Seo E."/>
            <person name="Kim K.T."/>
            <person name="Kim M.S."/>
            <person name="Lee J.M."/>
            <person name="Cheong K."/>
            <person name="Shin H.S."/>
            <person name="Kim S.B."/>
            <person name="Han K."/>
            <person name="Lee J."/>
            <person name="Park M."/>
            <person name="Lee H.A."/>
            <person name="Lee H.Y."/>
            <person name="Lee Y."/>
            <person name="Oh S."/>
            <person name="Lee J.H."/>
            <person name="Choi E."/>
            <person name="Choi E."/>
            <person name="Lee S.E."/>
            <person name="Jeon J."/>
            <person name="Kim H."/>
            <person name="Choi G."/>
            <person name="Song H."/>
            <person name="Lee J."/>
            <person name="Lee S.C."/>
            <person name="Kwon J.K."/>
            <person name="Lee H.Y."/>
            <person name="Koo N."/>
            <person name="Hong Y."/>
            <person name="Kim R.W."/>
            <person name="Kang W.H."/>
            <person name="Huh J.H."/>
            <person name="Kang B.C."/>
            <person name="Yang T.J."/>
            <person name="Lee Y.H."/>
            <person name="Bennetzen J.L."/>
            <person name="Choi D."/>
        </authorList>
    </citation>
    <scope>NUCLEOTIDE SEQUENCE [LARGE SCALE GENOMIC DNA]</scope>
    <source>
        <strain evidence="19">cv. PBC81</strain>
    </source>
</reference>
<keyword evidence="11" id="KW-0067">ATP-binding</keyword>
<comment type="function">
    <text evidence="1">Confers resistance to late blight (Phytophthora infestans) races carrying the avirulence gene Avr1. Resistance proteins guard the plant against pathogens that contain an appropriate avirulence protein via an indirect interaction with this avirulence protein. That triggers a defense system including the hypersensitive response, which restricts the pathogen growth.</text>
</comment>
<dbReference type="PANTHER" id="PTHR23155">
    <property type="entry name" value="DISEASE RESISTANCE PROTEIN RP"/>
    <property type="match status" value="1"/>
</dbReference>
<evidence type="ECO:0000256" key="11">
    <source>
        <dbReference type="ARBA" id="ARBA00022840"/>
    </source>
</evidence>
<keyword evidence="5" id="KW-0963">Cytoplasm</keyword>
<dbReference type="GO" id="GO:0005524">
    <property type="term" value="F:ATP binding"/>
    <property type="evidence" value="ECO:0007669"/>
    <property type="project" value="UniProtKB-KW"/>
</dbReference>
<evidence type="ECO:0000256" key="4">
    <source>
        <dbReference type="ARBA" id="ARBA00008894"/>
    </source>
</evidence>
<keyword evidence="12" id="KW-0175">Coiled coil</keyword>
<comment type="subcellular location">
    <subcellularLocation>
        <location evidence="3">Cytoplasm</location>
    </subcellularLocation>
    <subcellularLocation>
        <location evidence="2">Membrane</location>
        <topology evidence="2">Peripheral membrane protein</topology>
    </subcellularLocation>
</comment>
<feature type="domain" description="Disease resistance protein winged helix" evidence="17">
    <location>
        <begin position="258"/>
        <end position="326"/>
    </location>
</feature>
<dbReference type="FunFam" id="3.40.50.300:FF:001091">
    <property type="entry name" value="Probable disease resistance protein At1g61300"/>
    <property type="match status" value="1"/>
</dbReference>
<dbReference type="GO" id="GO:0009626">
    <property type="term" value="P:plant-type hypersensitive response"/>
    <property type="evidence" value="ECO:0007669"/>
    <property type="project" value="UniProtKB-KW"/>
</dbReference>
<evidence type="ECO:0000256" key="1">
    <source>
        <dbReference type="ARBA" id="ARBA00002074"/>
    </source>
</evidence>
<keyword evidence="7" id="KW-0381">Hypersensitive response</keyword>
<feature type="domain" description="NB-ARC" evidence="15">
    <location>
        <begin position="8"/>
        <end position="175"/>
    </location>
</feature>
<keyword evidence="19" id="KW-1185">Reference proteome</keyword>
<evidence type="ECO:0000256" key="10">
    <source>
        <dbReference type="ARBA" id="ARBA00022821"/>
    </source>
</evidence>
<keyword evidence="10" id="KW-0611">Plant defense</keyword>
<evidence type="ECO:0008006" key="20">
    <source>
        <dbReference type="Google" id="ProtNLM"/>
    </source>
</evidence>
<dbReference type="EMBL" id="MLFT02000003">
    <property type="protein sequence ID" value="PHT52047.1"/>
    <property type="molecule type" value="Genomic_DNA"/>
</dbReference>
<evidence type="ECO:0000313" key="18">
    <source>
        <dbReference type="EMBL" id="PHT52047.1"/>
    </source>
</evidence>
<keyword evidence="13" id="KW-0472">Membrane</keyword>
<dbReference type="Gene3D" id="1.10.8.430">
    <property type="entry name" value="Helical domain of apoptotic protease-activating factors"/>
    <property type="match status" value="1"/>
</dbReference>
<feature type="compositionally biased region" description="Basic and acidic residues" evidence="14">
    <location>
        <begin position="949"/>
        <end position="960"/>
    </location>
</feature>
<dbReference type="Pfam" id="PF23559">
    <property type="entry name" value="WHD_DRP"/>
    <property type="match status" value="1"/>
</dbReference>
<dbReference type="InterPro" id="IPR058922">
    <property type="entry name" value="WHD_DRP"/>
</dbReference>
<dbReference type="InterPro" id="IPR005162">
    <property type="entry name" value="Retrotrans_gag_dom"/>
</dbReference>
<dbReference type="InterPro" id="IPR042197">
    <property type="entry name" value="Apaf_helical"/>
</dbReference>
<reference evidence="19" key="2">
    <citation type="journal article" date="2017" name="J. Anim. Genet.">
        <title>Multiple reference genome sequences of hot pepper reveal the massive evolution of plant disease resistance genes by retroduplication.</title>
        <authorList>
            <person name="Kim S."/>
            <person name="Park J."/>
            <person name="Yeom S.-I."/>
            <person name="Kim Y.-M."/>
            <person name="Seo E."/>
            <person name="Kim K.-T."/>
            <person name="Kim M.-S."/>
            <person name="Lee J.M."/>
            <person name="Cheong K."/>
            <person name="Shin H.-S."/>
            <person name="Kim S.-B."/>
            <person name="Han K."/>
            <person name="Lee J."/>
            <person name="Park M."/>
            <person name="Lee H.-A."/>
            <person name="Lee H.-Y."/>
            <person name="Lee Y."/>
            <person name="Oh S."/>
            <person name="Lee J.H."/>
            <person name="Choi E."/>
            <person name="Choi E."/>
            <person name="Lee S.E."/>
            <person name="Jeon J."/>
            <person name="Kim H."/>
            <person name="Choi G."/>
            <person name="Song H."/>
            <person name="Lee J."/>
            <person name="Lee S.-C."/>
            <person name="Kwon J.-K."/>
            <person name="Lee H.-Y."/>
            <person name="Koo N."/>
            <person name="Hong Y."/>
            <person name="Kim R.W."/>
            <person name="Kang W.-H."/>
            <person name="Huh J.H."/>
            <person name="Kang B.-C."/>
            <person name="Yang T.-J."/>
            <person name="Lee Y.-H."/>
            <person name="Bennetzen J.L."/>
            <person name="Choi D."/>
        </authorList>
    </citation>
    <scope>NUCLEOTIDE SEQUENCE [LARGE SCALE GENOMIC DNA]</scope>
    <source>
        <strain evidence="19">cv. PBC81</strain>
    </source>
</reference>
<dbReference type="Pfam" id="PF00931">
    <property type="entry name" value="NB-ARC"/>
    <property type="match status" value="1"/>
</dbReference>
<evidence type="ECO:0000259" key="17">
    <source>
        <dbReference type="Pfam" id="PF23559"/>
    </source>
</evidence>
<feature type="domain" description="Retrotransposon gag" evidence="16">
    <location>
        <begin position="819"/>
        <end position="915"/>
    </location>
</feature>
<dbReference type="Pfam" id="PF03732">
    <property type="entry name" value="Retrotrans_gag"/>
    <property type="match status" value="1"/>
</dbReference>
<name>A0A2G2X3K6_CAPBA</name>
<dbReference type="Gene3D" id="3.80.10.10">
    <property type="entry name" value="Ribonuclease Inhibitor"/>
    <property type="match status" value="1"/>
</dbReference>
<evidence type="ECO:0000256" key="5">
    <source>
        <dbReference type="ARBA" id="ARBA00022490"/>
    </source>
</evidence>
<gene>
    <name evidence="18" type="ORF">CQW23_06509</name>
</gene>
<evidence type="ECO:0000256" key="8">
    <source>
        <dbReference type="ARBA" id="ARBA00022737"/>
    </source>
</evidence>
<evidence type="ECO:0000259" key="16">
    <source>
        <dbReference type="Pfam" id="PF03732"/>
    </source>
</evidence>
<evidence type="ECO:0000256" key="14">
    <source>
        <dbReference type="SAM" id="MobiDB-lite"/>
    </source>
</evidence>
<dbReference type="InterPro" id="IPR032675">
    <property type="entry name" value="LRR_dom_sf"/>
</dbReference>
<dbReference type="InterPro" id="IPR027417">
    <property type="entry name" value="P-loop_NTPase"/>
</dbReference>
<dbReference type="PRINTS" id="PR00364">
    <property type="entry name" value="DISEASERSIST"/>
</dbReference>